<evidence type="ECO:0000313" key="1">
    <source>
        <dbReference type="EMBL" id="GFA10233.1"/>
    </source>
</evidence>
<sequence length="638" mass="72367">ILEDKIICDLDKTPDLSQQPLRTVLSVETRSMVIIVKDVLFSEKSSRKICLHLVLKTESSKILSDHPMKIPTNHCCYGCGDPLKGIFCHQCTCKLCGNGAHYGYNCLPKVPIIPDLEPFNNHTIKELPPTVQSFDPKSNLVYNSPNVFSPSLQPPIYSYEFCGNDAYYGQDCSLQVPFTYDPKPCYNQNFNFPQNFQTFQQYPCCTRCGGPHETCQCDQLIFNEPHCKNCGGPHMNFHCQSMNQNFYNSNSSGFDQFQSPQFPVIHQPPQEMNIQEIEDLNQHMSIEINKKEKLQQLEQVSNLSTYASKRFNSFCYDDDDDEDYNIAVTPSLSTEEPNNSLSMGDEHLDTIPSTKSNEFIKFSVENLILILSKSEGILDNMCDVPFHDNSPPLDVSKDQFEDFSDFNDEFSSTDDDSFSIDDIDYVEASPLDFELVSSEVMEIVIPKAGGIDDDILLTIKNDILREKLLNINLLIAKIEALNDNPTPSSDFMTNSGSTTTRSDISIPEYEAFYDDHVKEISSGSTTTHSDSSHYNLFIFDLSINPFPPADRSDFYEFATELIHIISPPEYDCFFFKIEPNSGNFTMDVVEDISPTREPRVHNALPTRPTLQLNLEFKLSRNEDTIFDPGICSYPISSF</sequence>
<dbReference type="AlphaFoldDB" id="A0A699J4M4"/>
<organism evidence="1">
    <name type="scientific">Tanacetum cinerariifolium</name>
    <name type="common">Dalmatian daisy</name>
    <name type="synonym">Chrysanthemum cinerariifolium</name>
    <dbReference type="NCBI Taxonomy" id="118510"/>
    <lineage>
        <taxon>Eukaryota</taxon>
        <taxon>Viridiplantae</taxon>
        <taxon>Streptophyta</taxon>
        <taxon>Embryophyta</taxon>
        <taxon>Tracheophyta</taxon>
        <taxon>Spermatophyta</taxon>
        <taxon>Magnoliopsida</taxon>
        <taxon>eudicotyledons</taxon>
        <taxon>Gunneridae</taxon>
        <taxon>Pentapetalae</taxon>
        <taxon>asterids</taxon>
        <taxon>campanulids</taxon>
        <taxon>Asterales</taxon>
        <taxon>Asteraceae</taxon>
        <taxon>Asteroideae</taxon>
        <taxon>Anthemideae</taxon>
        <taxon>Anthemidinae</taxon>
        <taxon>Tanacetum</taxon>
    </lineage>
</organism>
<comment type="caution">
    <text evidence="1">The sequence shown here is derived from an EMBL/GenBank/DDBJ whole genome shotgun (WGS) entry which is preliminary data.</text>
</comment>
<name>A0A699J4M4_TANCI</name>
<protein>
    <recommendedName>
        <fullName evidence="2">Reverse transcriptase domain-containing protein</fullName>
    </recommendedName>
</protein>
<gene>
    <name evidence="1" type="ORF">Tci_582205</name>
</gene>
<evidence type="ECO:0008006" key="2">
    <source>
        <dbReference type="Google" id="ProtNLM"/>
    </source>
</evidence>
<dbReference type="EMBL" id="BKCJ010369196">
    <property type="protein sequence ID" value="GFA10233.1"/>
    <property type="molecule type" value="Genomic_DNA"/>
</dbReference>
<accession>A0A699J4M4</accession>
<reference evidence="1" key="1">
    <citation type="journal article" date="2019" name="Sci. Rep.">
        <title>Draft genome of Tanacetum cinerariifolium, the natural source of mosquito coil.</title>
        <authorList>
            <person name="Yamashiro T."/>
            <person name="Shiraishi A."/>
            <person name="Satake H."/>
            <person name="Nakayama K."/>
        </authorList>
    </citation>
    <scope>NUCLEOTIDE SEQUENCE</scope>
</reference>
<proteinExistence type="predicted"/>
<feature type="non-terminal residue" evidence="1">
    <location>
        <position position="1"/>
    </location>
</feature>